<name>A0A0D1JMU3_9MYCO</name>
<dbReference type="RefSeq" id="WP_043988139.1">
    <property type="nucleotide sequence ID" value="NZ_JXST01000060.1"/>
</dbReference>
<evidence type="ECO:0000313" key="11">
    <source>
        <dbReference type="EMBL" id="KIU13894.1"/>
    </source>
</evidence>
<dbReference type="GO" id="GO:0051301">
    <property type="term" value="P:cell division"/>
    <property type="evidence" value="ECO:0007669"/>
    <property type="project" value="UniProtKB-KW"/>
</dbReference>
<dbReference type="EMBL" id="JXST01000060">
    <property type="protein sequence ID" value="KIU13894.1"/>
    <property type="molecule type" value="Genomic_DNA"/>
</dbReference>
<dbReference type="GO" id="GO:0005737">
    <property type="term" value="C:cytoplasm"/>
    <property type="evidence" value="ECO:0007669"/>
    <property type="project" value="UniProtKB-SubCell"/>
</dbReference>
<evidence type="ECO:0000256" key="3">
    <source>
        <dbReference type="ARBA" id="ARBA00022490"/>
    </source>
</evidence>
<sequence>MTSVPRQRPDLAGAAVGIWGFGKEGQSLARTAAAAGAARIDAVDDAGRGTLDAPSDIANLNLWRGAEHLTRLADCDVVFLSPGIPWHQPFFAELRDAGTPLSSAADWYLRRYADQTVGVTGTKGKSTTASFLSHLLCRLGADAVVAGNIGTPLSDLEPGPGAVVVAELSSQQCALVTASPRISVITNLFEDHLDWHGDIDAYHRAKANVFACGGEILVTTPQVLATLERLGIALPPVVRTVDPADAARPAVEGLGDYVMAYEHNVVNGALAAVAAAEVIGRPVTEDEFLGAVTTFEALPHRLQVVRRTGAVRWVDDTLATTGESVVAALRSMRPDDRVALIVGGMDRQLDYEQIDDYLLSGARDVHLIQGPTNGTDIGRGFAAAHPEFVHPVDSLQAAVRTAAAVPGVTAVLLSPGAASYDLYANYVAKAAAFCEFIDAHLDASDAVSQSN</sequence>
<dbReference type="NCBIfam" id="TIGR01087">
    <property type="entry name" value="murD"/>
    <property type="match status" value="1"/>
</dbReference>
<dbReference type="EC" id="6.3.2.9" evidence="7 8"/>
<dbReference type="Gene3D" id="3.90.190.20">
    <property type="entry name" value="Mur ligase, C-terminal domain"/>
    <property type="match status" value="1"/>
</dbReference>
<proteinExistence type="inferred from homology"/>
<evidence type="ECO:0000259" key="10">
    <source>
        <dbReference type="Pfam" id="PF08245"/>
    </source>
</evidence>
<evidence type="ECO:0000259" key="9">
    <source>
        <dbReference type="Pfam" id="PF02875"/>
    </source>
</evidence>
<dbReference type="Pfam" id="PF02875">
    <property type="entry name" value="Mur_ligase_C"/>
    <property type="match status" value="1"/>
</dbReference>
<feature type="binding site" evidence="7">
    <location>
        <begin position="121"/>
        <end position="127"/>
    </location>
    <ligand>
        <name>ATP</name>
        <dbReference type="ChEBI" id="CHEBI:30616"/>
    </ligand>
</feature>
<comment type="similarity">
    <text evidence="7">Belongs to the MurCDEF family.</text>
</comment>
<dbReference type="InterPro" id="IPR013221">
    <property type="entry name" value="Mur_ligase_cen"/>
</dbReference>
<evidence type="ECO:0000256" key="4">
    <source>
        <dbReference type="ARBA" id="ARBA00022598"/>
    </source>
</evidence>
<evidence type="ECO:0000256" key="6">
    <source>
        <dbReference type="ARBA" id="ARBA00022840"/>
    </source>
</evidence>
<dbReference type="STRING" id="280871.TL10_27330"/>
<evidence type="ECO:0000256" key="1">
    <source>
        <dbReference type="ARBA" id="ARBA00004496"/>
    </source>
</evidence>
<reference evidence="11 12" key="1">
    <citation type="submission" date="2015-01" db="EMBL/GenBank/DDBJ databases">
        <title>Genome sequence of Mycobacterium llatzerense and Mycobacterium immunogenum recovered from brain abscess.</title>
        <authorList>
            <person name="Greninger A.L."/>
            <person name="Langelier C."/>
            <person name="Cunningham G."/>
            <person name="Chiu C.Y."/>
            <person name="Miller S."/>
        </authorList>
    </citation>
    <scope>NUCLEOTIDE SEQUENCE [LARGE SCALE GENOMIC DNA]</scope>
    <source>
        <strain evidence="11 12">CLUC14</strain>
    </source>
</reference>
<dbReference type="GO" id="GO:0008764">
    <property type="term" value="F:UDP-N-acetylmuramoylalanine-D-glutamate ligase activity"/>
    <property type="evidence" value="ECO:0007669"/>
    <property type="project" value="UniProtKB-UniRule"/>
</dbReference>
<keyword evidence="7 8" id="KW-0133">Cell shape</keyword>
<dbReference type="InterPro" id="IPR036565">
    <property type="entry name" value="Mur-like_cat_sf"/>
</dbReference>
<dbReference type="PANTHER" id="PTHR43692:SF1">
    <property type="entry name" value="UDP-N-ACETYLMURAMOYLALANINE--D-GLUTAMATE LIGASE"/>
    <property type="match status" value="1"/>
</dbReference>
<gene>
    <name evidence="7" type="primary">murD</name>
    <name evidence="11" type="ORF">TL10_27330</name>
</gene>
<dbReference type="Proteomes" id="UP000032221">
    <property type="component" value="Unassembled WGS sequence"/>
</dbReference>
<dbReference type="Gene3D" id="3.40.1190.10">
    <property type="entry name" value="Mur-like, catalytic domain"/>
    <property type="match status" value="1"/>
</dbReference>
<dbReference type="PANTHER" id="PTHR43692">
    <property type="entry name" value="UDP-N-ACETYLMURAMOYLALANINE--D-GLUTAMATE LIGASE"/>
    <property type="match status" value="1"/>
</dbReference>
<dbReference type="GO" id="GO:0005524">
    <property type="term" value="F:ATP binding"/>
    <property type="evidence" value="ECO:0007669"/>
    <property type="project" value="UniProtKB-UniRule"/>
</dbReference>
<keyword evidence="3 7" id="KW-0963">Cytoplasm</keyword>
<keyword evidence="7 8" id="KW-0961">Cell wall biogenesis/degradation</keyword>
<keyword evidence="6 7" id="KW-0067">ATP-binding</keyword>
<dbReference type="GO" id="GO:0008360">
    <property type="term" value="P:regulation of cell shape"/>
    <property type="evidence" value="ECO:0007669"/>
    <property type="project" value="UniProtKB-KW"/>
</dbReference>
<keyword evidence="4 7" id="KW-0436">Ligase</keyword>
<keyword evidence="7 8" id="KW-0132">Cell division</keyword>
<accession>A0A0D1JMU3</accession>
<keyword evidence="5 7" id="KW-0547">Nucleotide-binding</keyword>
<comment type="subcellular location">
    <subcellularLocation>
        <location evidence="1 7 8">Cytoplasm</location>
    </subcellularLocation>
</comment>
<evidence type="ECO:0000256" key="5">
    <source>
        <dbReference type="ARBA" id="ARBA00022741"/>
    </source>
</evidence>
<dbReference type="GO" id="GO:0071555">
    <property type="term" value="P:cell wall organization"/>
    <property type="evidence" value="ECO:0007669"/>
    <property type="project" value="UniProtKB-KW"/>
</dbReference>
<dbReference type="SUPFAM" id="SSF53244">
    <property type="entry name" value="MurD-like peptide ligases, peptide-binding domain"/>
    <property type="match status" value="1"/>
</dbReference>
<feature type="domain" description="Mur ligase central" evidence="10">
    <location>
        <begin position="119"/>
        <end position="211"/>
    </location>
</feature>
<dbReference type="Gene3D" id="3.40.50.720">
    <property type="entry name" value="NAD(P)-binding Rossmann-like Domain"/>
    <property type="match status" value="1"/>
</dbReference>
<keyword evidence="7 8" id="KW-0573">Peptidoglycan synthesis</keyword>
<dbReference type="PATRIC" id="fig|280871.6.peg.5663"/>
<dbReference type="HAMAP" id="MF_00639">
    <property type="entry name" value="MurD"/>
    <property type="match status" value="1"/>
</dbReference>
<evidence type="ECO:0000256" key="7">
    <source>
        <dbReference type="HAMAP-Rule" id="MF_00639"/>
    </source>
</evidence>
<dbReference type="InterPro" id="IPR005762">
    <property type="entry name" value="MurD"/>
</dbReference>
<evidence type="ECO:0000256" key="2">
    <source>
        <dbReference type="ARBA" id="ARBA00004752"/>
    </source>
</evidence>
<dbReference type="AlphaFoldDB" id="A0A0D1JMU3"/>
<dbReference type="SUPFAM" id="SSF53623">
    <property type="entry name" value="MurD-like peptide ligases, catalytic domain"/>
    <property type="match status" value="1"/>
</dbReference>
<comment type="caution">
    <text evidence="11">The sequence shown here is derived from an EMBL/GenBank/DDBJ whole genome shotgun (WGS) entry which is preliminary data.</text>
</comment>
<dbReference type="InterPro" id="IPR036615">
    <property type="entry name" value="Mur_ligase_C_dom_sf"/>
</dbReference>
<dbReference type="Pfam" id="PF08245">
    <property type="entry name" value="Mur_ligase_M"/>
    <property type="match status" value="1"/>
</dbReference>
<dbReference type="UniPathway" id="UPA00219"/>
<keyword evidence="12" id="KW-1185">Reference proteome</keyword>
<organism evidence="11 12">
    <name type="scientific">Mycolicibacterium llatzerense</name>
    <dbReference type="NCBI Taxonomy" id="280871"/>
    <lineage>
        <taxon>Bacteria</taxon>
        <taxon>Bacillati</taxon>
        <taxon>Actinomycetota</taxon>
        <taxon>Actinomycetes</taxon>
        <taxon>Mycobacteriales</taxon>
        <taxon>Mycobacteriaceae</taxon>
        <taxon>Mycolicibacterium</taxon>
    </lineage>
</organism>
<feature type="domain" description="Mur ligase C-terminal" evidence="9">
    <location>
        <begin position="300"/>
        <end position="406"/>
    </location>
</feature>
<comment type="pathway">
    <text evidence="2 7 8">Cell wall biogenesis; peptidoglycan biosynthesis.</text>
</comment>
<keyword evidence="7 8" id="KW-0131">Cell cycle</keyword>
<dbReference type="SUPFAM" id="SSF51984">
    <property type="entry name" value="MurCD N-terminal domain"/>
    <property type="match status" value="1"/>
</dbReference>
<dbReference type="InterPro" id="IPR004101">
    <property type="entry name" value="Mur_ligase_C"/>
</dbReference>
<evidence type="ECO:0000256" key="8">
    <source>
        <dbReference type="RuleBase" id="RU003664"/>
    </source>
</evidence>
<comment type="function">
    <text evidence="7 8">Cell wall formation. Catalyzes the addition of glutamate to the nucleotide precursor UDP-N-acetylmuramoyl-L-alanine (UMA).</text>
</comment>
<evidence type="ECO:0000313" key="12">
    <source>
        <dbReference type="Proteomes" id="UP000032221"/>
    </source>
</evidence>
<protein>
    <recommendedName>
        <fullName evidence="7 8">UDP-N-acetylmuramoylalanine--D-glutamate ligase</fullName>
        <ecNumber evidence="7 8">6.3.2.9</ecNumber>
    </recommendedName>
    <alternativeName>
        <fullName evidence="7">D-glutamic acid-adding enzyme</fullName>
    </alternativeName>
    <alternativeName>
        <fullName evidence="7">UDP-N-acetylmuramoyl-L-alanyl-D-glutamate synthetase</fullName>
    </alternativeName>
</protein>
<dbReference type="GO" id="GO:0009252">
    <property type="term" value="P:peptidoglycan biosynthetic process"/>
    <property type="evidence" value="ECO:0007669"/>
    <property type="project" value="UniProtKB-UniRule"/>
</dbReference>
<comment type="catalytic activity">
    <reaction evidence="7 8">
        <text>UDP-N-acetyl-alpha-D-muramoyl-L-alanine + D-glutamate + ATP = UDP-N-acetyl-alpha-D-muramoyl-L-alanyl-D-glutamate + ADP + phosphate + H(+)</text>
        <dbReference type="Rhea" id="RHEA:16429"/>
        <dbReference type="ChEBI" id="CHEBI:15378"/>
        <dbReference type="ChEBI" id="CHEBI:29986"/>
        <dbReference type="ChEBI" id="CHEBI:30616"/>
        <dbReference type="ChEBI" id="CHEBI:43474"/>
        <dbReference type="ChEBI" id="CHEBI:83898"/>
        <dbReference type="ChEBI" id="CHEBI:83900"/>
        <dbReference type="ChEBI" id="CHEBI:456216"/>
        <dbReference type="EC" id="6.3.2.9"/>
    </reaction>
</comment>